<feature type="domain" description="Fibronectin type-III" evidence="2">
    <location>
        <begin position="513"/>
        <end position="615"/>
    </location>
</feature>
<dbReference type="SMART" id="SM00060">
    <property type="entry name" value="FN3"/>
    <property type="match status" value="1"/>
</dbReference>
<dbReference type="PROSITE" id="PS50853">
    <property type="entry name" value="FN3"/>
    <property type="match status" value="1"/>
</dbReference>
<protein>
    <recommendedName>
        <fullName evidence="2">Fibronectin type-III domain-containing protein</fullName>
    </recommendedName>
</protein>
<dbReference type="InterPro" id="IPR003961">
    <property type="entry name" value="FN3_dom"/>
</dbReference>
<dbReference type="AlphaFoldDB" id="A0A819L7S8"/>
<evidence type="ECO:0000313" key="3">
    <source>
        <dbReference type="EMBL" id="CAF2052952.1"/>
    </source>
</evidence>
<sequence>MAQQKPITMVTLGRPLRLGMLYDIRSDQIITATTLWDPQSLANNTVSYKQPYTGFEVIAEDSLQNKAHSLGVEASLKLSLLGGLLSVSGSAKYAEDYQRTNHETRLTLKYSTTTHMKELTMAHLAKDKLNHPDLHDADLATHVVTGVLYGADAFFIFDHTVSNGESKKEISGSLRAVFDNPIFKIDGEAKLDLTDQEKKFVDKLHCKFYGDFHLNANPNTFAEAVKMYRQLPSLLGENNENAVPKKVWLYPLHLLDNKAMRIVRDISSNLIDYSISAIEKLHSVEVRALDLSENAIFTHFKYMKNHLLDFIERLKEIQRDLKKEIALNLPKLRGNTGIEESVLFNFFKQVDSSPFNQRKLESWLEEKRKEIALITSWVGNLAQDKSLNIMNESLSLSEVLGDTRYDYIVCLSFRFVEENDAQLSDMYNYRYDKSNFNSSNSHRKRKKWHEDRRIIANIRKNVQQFIEFAKANVDNEKLKFIVDEEYLVDHIKNAELILYDDGAEKKGFIIPSKSGTPYAKNVTDNNVTLGWADAARGTEKVRKYKVMYRKVGENENETEEKWTEVYTNSNQKELIISNLPSETTFVFKVQSITAIGFSLISDISEPMETLTKKEPRTPLALKQTSSDVDVLHTKNAQITFEIDGLPRPNITWLFNGNPIQPSAKYQMEARYQIILNVNKTDFVDSGTYTAVIEYGIEKLKVPVKMTVKGTSMSPMRGTEASLSPQAQWSPTGITVAGGHGQGGALNQLNAPCGLFVDKDGTVYIADYFNNRVVAWPSGATSGQVVAGGNGAGNGLNQLYFPTDMVADRRTDSLLICDRINRRVVRWPHRNGTHGEIVLSNIDCWGLTIDYYGFLYVSDFRKEEVQRYKVGDPKGTVVAGGNGQGDRLDQLHWPSFLFVTQDQSVYVGDSSNNRVVKWTKGAQTAELVAGGNGKGSAMNQVNNACGVVVDRMSTVYVAEFENPRVMRWPQESSVGDVVAGGNGEGYGANQLSHSYGLSFDRNGDLYVTDHTNFRVQKFELISS</sequence>
<dbReference type="InterPro" id="IPR056072">
    <property type="entry name" value="SNTX_MACPF/CDC-like_dom"/>
</dbReference>
<proteinExistence type="predicted"/>
<dbReference type="Pfam" id="PF00041">
    <property type="entry name" value="fn3"/>
    <property type="match status" value="1"/>
</dbReference>
<dbReference type="Proteomes" id="UP000663842">
    <property type="component" value="Unassembled WGS sequence"/>
</dbReference>
<dbReference type="EMBL" id="CAJNRG010003019">
    <property type="protein sequence ID" value="CAF2052952.1"/>
    <property type="molecule type" value="Genomic_DNA"/>
</dbReference>
<organism evidence="4 5">
    <name type="scientific">Rotaria magnacalcarata</name>
    <dbReference type="NCBI Taxonomy" id="392030"/>
    <lineage>
        <taxon>Eukaryota</taxon>
        <taxon>Metazoa</taxon>
        <taxon>Spiralia</taxon>
        <taxon>Gnathifera</taxon>
        <taxon>Rotifera</taxon>
        <taxon>Eurotatoria</taxon>
        <taxon>Bdelloidea</taxon>
        <taxon>Philodinida</taxon>
        <taxon>Philodinidae</taxon>
        <taxon>Rotaria</taxon>
    </lineage>
</organism>
<dbReference type="InterPro" id="IPR052090">
    <property type="entry name" value="Cytolytic_pore-forming_toxin"/>
</dbReference>
<dbReference type="Pfam" id="PF21109">
    <property type="entry name" value="Stonustoxin_helical"/>
    <property type="match status" value="1"/>
</dbReference>
<evidence type="ECO:0000313" key="5">
    <source>
        <dbReference type="Proteomes" id="UP000663842"/>
    </source>
</evidence>
<dbReference type="InterPro" id="IPR048997">
    <property type="entry name" value="Stonustoxin-like_helical"/>
</dbReference>
<dbReference type="InterPro" id="IPR001258">
    <property type="entry name" value="NHL_repeat"/>
</dbReference>
<evidence type="ECO:0000313" key="4">
    <source>
        <dbReference type="EMBL" id="CAF3960559.1"/>
    </source>
</evidence>
<evidence type="ECO:0000259" key="2">
    <source>
        <dbReference type="PROSITE" id="PS50853"/>
    </source>
</evidence>
<dbReference type="SUPFAM" id="SSF101898">
    <property type="entry name" value="NHL repeat"/>
    <property type="match status" value="1"/>
</dbReference>
<dbReference type="SUPFAM" id="SSF48726">
    <property type="entry name" value="Immunoglobulin"/>
    <property type="match status" value="1"/>
</dbReference>
<dbReference type="InterPro" id="IPR040581">
    <property type="entry name" value="Thioredoxin_11"/>
</dbReference>
<dbReference type="SUPFAM" id="SSF49265">
    <property type="entry name" value="Fibronectin type III"/>
    <property type="match status" value="1"/>
</dbReference>
<dbReference type="Pfam" id="PF07679">
    <property type="entry name" value="I-set"/>
    <property type="match status" value="1"/>
</dbReference>
<evidence type="ECO:0000256" key="1">
    <source>
        <dbReference type="ARBA" id="ARBA00022737"/>
    </source>
</evidence>
<dbReference type="Pfam" id="PF24674">
    <property type="entry name" value="MACPF_SNTX"/>
    <property type="match status" value="1"/>
</dbReference>
<dbReference type="PANTHER" id="PTHR31594:SF16">
    <property type="entry name" value="SI:CH211-281L24.3"/>
    <property type="match status" value="1"/>
</dbReference>
<gene>
    <name evidence="4" type="ORF">UXM345_LOCUS13888</name>
    <name evidence="3" type="ORF">XDN619_LOCUS8943</name>
</gene>
<dbReference type="EMBL" id="CAJOBF010001533">
    <property type="protein sequence ID" value="CAF3960559.1"/>
    <property type="molecule type" value="Genomic_DNA"/>
</dbReference>
<dbReference type="InterPro" id="IPR013783">
    <property type="entry name" value="Ig-like_fold"/>
</dbReference>
<dbReference type="Gene3D" id="2.60.40.10">
    <property type="entry name" value="Immunoglobulins"/>
    <property type="match status" value="2"/>
</dbReference>
<reference evidence="4" key="1">
    <citation type="submission" date="2021-02" db="EMBL/GenBank/DDBJ databases">
        <authorList>
            <person name="Nowell W R."/>
        </authorList>
    </citation>
    <scope>NUCLEOTIDE SEQUENCE</scope>
</reference>
<dbReference type="InterPro" id="IPR036179">
    <property type="entry name" value="Ig-like_dom_sf"/>
</dbReference>
<dbReference type="Gene3D" id="2.120.10.30">
    <property type="entry name" value="TolB, C-terminal domain"/>
    <property type="match status" value="2"/>
</dbReference>
<comment type="caution">
    <text evidence="4">The sequence shown here is derived from an EMBL/GenBank/DDBJ whole genome shotgun (WGS) entry which is preliminary data.</text>
</comment>
<dbReference type="InterPro" id="IPR013098">
    <property type="entry name" value="Ig_I-set"/>
</dbReference>
<dbReference type="PANTHER" id="PTHR31594">
    <property type="entry name" value="AIG1-TYPE G DOMAIN-CONTAINING PROTEIN"/>
    <property type="match status" value="1"/>
</dbReference>
<dbReference type="Pfam" id="PF01436">
    <property type="entry name" value="NHL"/>
    <property type="match status" value="1"/>
</dbReference>
<keyword evidence="1" id="KW-0677">Repeat</keyword>
<dbReference type="CDD" id="cd00063">
    <property type="entry name" value="FN3"/>
    <property type="match status" value="1"/>
</dbReference>
<dbReference type="CDD" id="cd05819">
    <property type="entry name" value="NHL"/>
    <property type="match status" value="1"/>
</dbReference>
<dbReference type="Proteomes" id="UP000663887">
    <property type="component" value="Unassembled WGS sequence"/>
</dbReference>
<dbReference type="InterPro" id="IPR011042">
    <property type="entry name" value="6-blade_b-propeller_TolB-like"/>
</dbReference>
<name>A0A819L7S8_9BILA</name>
<dbReference type="InterPro" id="IPR036116">
    <property type="entry name" value="FN3_sf"/>
</dbReference>
<accession>A0A819L7S8</accession>
<dbReference type="Pfam" id="PF18078">
    <property type="entry name" value="Thioredoxin_11"/>
    <property type="match status" value="1"/>
</dbReference>